<dbReference type="AlphaFoldDB" id="A0AAD7QSM3"/>
<proteinExistence type="predicted"/>
<dbReference type="RefSeq" id="XP_056044011.1">
    <property type="nucleotide sequence ID" value="XM_056183997.1"/>
</dbReference>
<evidence type="ECO:0000313" key="3">
    <source>
        <dbReference type="Proteomes" id="UP001217417"/>
    </source>
</evidence>
<evidence type="ECO:0000313" key="2">
    <source>
        <dbReference type="EMBL" id="KAJ8100561.1"/>
    </source>
</evidence>
<reference evidence="2" key="1">
    <citation type="submission" date="2023-03" db="EMBL/GenBank/DDBJ databases">
        <title>Near-Complete genome sequence of Lipomyces tetrasporous NRRL Y-64009, an oleaginous yeast capable of growing on lignocellulosic hydrolysates.</title>
        <authorList>
            <consortium name="Lawrence Berkeley National Laboratory"/>
            <person name="Jagtap S.S."/>
            <person name="Liu J.-J."/>
            <person name="Walukiewicz H.E."/>
            <person name="Pangilinan J."/>
            <person name="Lipzen A."/>
            <person name="Ahrendt S."/>
            <person name="Koriabine M."/>
            <person name="Cobaugh K."/>
            <person name="Salamov A."/>
            <person name="Yoshinaga Y."/>
            <person name="Ng V."/>
            <person name="Daum C."/>
            <person name="Grigoriev I.V."/>
            <person name="Slininger P.J."/>
            <person name="Dien B.S."/>
            <person name="Jin Y.-S."/>
            <person name="Rao C.V."/>
        </authorList>
    </citation>
    <scope>NUCLEOTIDE SEQUENCE</scope>
    <source>
        <strain evidence="2">NRRL Y-64009</strain>
    </source>
</reference>
<organism evidence="2 3">
    <name type="scientific">Lipomyces tetrasporus</name>
    <dbReference type="NCBI Taxonomy" id="54092"/>
    <lineage>
        <taxon>Eukaryota</taxon>
        <taxon>Fungi</taxon>
        <taxon>Dikarya</taxon>
        <taxon>Ascomycota</taxon>
        <taxon>Saccharomycotina</taxon>
        <taxon>Lipomycetes</taxon>
        <taxon>Lipomycetales</taxon>
        <taxon>Lipomycetaceae</taxon>
        <taxon>Lipomyces</taxon>
    </lineage>
</organism>
<dbReference type="EMBL" id="JARPMG010000005">
    <property type="protein sequence ID" value="KAJ8100561.1"/>
    <property type="molecule type" value="Genomic_DNA"/>
</dbReference>
<feature type="region of interest" description="Disordered" evidence="1">
    <location>
        <begin position="207"/>
        <end position="240"/>
    </location>
</feature>
<comment type="caution">
    <text evidence="2">The sequence shown here is derived from an EMBL/GenBank/DDBJ whole genome shotgun (WGS) entry which is preliminary data.</text>
</comment>
<protein>
    <submittedName>
        <fullName evidence="2">Uncharacterized protein</fullName>
    </submittedName>
</protein>
<accession>A0AAD7QSM3</accession>
<name>A0AAD7QSM3_9ASCO</name>
<gene>
    <name evidence="2" type="ORF">POJ06DRAFT_106892</name>
</gene>
<sequence>MYQLKSGNNYVVGVQIRTPPTTTLKCRCTVSCEELVGTQTVQELALSLQPESIRMLQSLTHRTITEIQEPSDCSLTNDPGKSFHVRDMATKVAPQMAVPFHEPLSFSSDSLLDDEDFERLDEKLRIMTSSYPTALEPGNDITLDSDDERELNEPIIAKQDAVVAQSTKLQSTASKRQANEALLNKSENATVKFQKFSPLVNGPSLSTYSNLRTNDSNAGVPTPQPLLTNQDSLAAGKGYK</sequence>
<evidence type="ECO:0000256" key="1">
    <source>
        <dbReference type="SAM" id="MobiDB-lite"/>
    </source>
</evidence>
<dbReference type="GeneID" id="80879163"/>
<keyword evidence="3" id="KW-1185">Reference proteome</keyword>
<dbReference type="Proteomes" id="UP001217417">
    <property type="component" value="Unassembled WGS sequence"/>
</dbReference>
<feature type="compositionally biased region" description="Polar residues" evidence="1">
    <location>
        <begin position="207"/>
        <end position="232"/>
    </location>
</feature>